<keyword evidence="2" id="KW-1185">Reference proteome</keyword>
<dbReference type="EMBL" id="JABFUD020000008">
    <property type="protein sequence ID" value="KAI5076756.1"/>
    <property type="molecule type" value="Genomic_DNA"/>
</dbReference>
<sequence>MERVVMDMQGPFFGQYLMSDYLGYYVDLLSSSIVHPSAFPNYTPSNITFNSAPLHSFNLLASDAPLRSG</sequence>
<dbReference type="AlphaFoldDB" id="A0A9D4UZ28"/>
<reference evidence="1" key="1">
    <citation type="submission" date="2021-01" db="EMBL/GenBank/DDBJ databases">
        <title>Adiantum capillus-veneris genome.</title>
        <authorList>
            <person name="Fang Y."/>
            <person name="Liao Q."/>
        </authorList>
    </citation>
    <scope>NUCLEOTIDE SEQUENCE</scope>
    <source>
        <strain evidence="1">H3</strain>
        <tissue evidence="1">Leaf</tissue>
    </source>
</reference>
<evidence type="ECO:0000313" key="1">
    <source>
        <dbReference type="EMBL" id="KAI5076756.1"/>
    </source>
</evidence>
<evidence type="ECO:0000313" key="2">
    <source>
        <dbReference type="Proteomes" id="UP000886520"/>
    </source>
</evidence>
<dbReference type="OrthoDB" id="747498at2759"/>
<comment type="caution">
    <text evidence="1">The sequence shown here is derived from an EMBL/GenBank/DDBJ whole genome shotgun (WGS) entry which is preliminary data.</text>
</comment>
<gene>
    <name evidence="1" type="ORF">GOP47_0008821</name>
</gene>
<dbReference type="Proteomes" id="UP000886520">
    <property type="component" value="Chromosome 8"/>
</dbReference>
<accession>A0A9D4UZ28</accession>
<name>A0A9D4UZ28_ADICA</name>
<protein>
    <submittedName>
        <fullName evidence="1">Uncharacterized protein</fullName>
    </submittedName>
</protein>
<proteinExistence type="predicted"/>
<organism evidence="1 2">
    <name type="scientific">Adiantum capillus-veneris</name>
    <name type="common">Maidenhair fern</name>
    <dbReference type="NCBI Taxonomy" id="13818"/>
    <lineage>
        <taxon>Eukaryota</taxon>
        <taxon>Viridiplantae</taxon>
        <taxon>Streptophyta</taxon>
        <taxon>Embryophyta</taxon>
        <taxon>Tracheophyta</taxon>
        <taxon>Polypodiopsida</taxon>
        <taxon>Polypodiidae</taxon>
        <taxon>Polypodiales</taxon>
        <taxon>Pteridineae</taxon>
        <taxon>Pteridaceae</taxon>
        <taxon>Vittarioideae</taxon>
        <taxon>Adiantum</taxon>
    </lineage>
</organism>